<keyword evidence="2" id="KW-1185">Reference proteome</keyword>
<gene>
    <name evidence="1" type="ORF">IQ05_03089</name>
</gene>
<accession>A0ABY3FK60</accession>
<organism evidence="1 2">
    <name type="scientific">Flavobacterium tiangeerense</name>
    <dbReference type="NCBI Taxonomy" id="459471"/>
    <lineage>
        <taxon>Bacteria</taxon>
        <taxon>Pseudomonadati</taxon>
        <taxon>Bacteroidota</taxon>
        <taxon>Flavobacteriia</taxon>
        <taxon>Flavobacteriales</taxon>
        <taxon>Flavobacteriaceae</taxon>
        <taxon>Flavobacterium</taxon>
    </lineage>
</organism>
<sequence>MRNYLISVFLFFPILIFSQNIKITFIDKLDKKPINGIQIFSDNGSLIGNSNIQGEFKFDKSILKETGVKNLMIYDDNYLSVEYNIDEIPQIISLEKMKSYELEPVIIIKKLSEKYYTIRGYFRSWQLVNNKLVKYGDGLIEYHIPYKNTNNDFDTGIKKYITEYRTFKIDSIKQKSRIISISSFDSYLDCQIPKRDILARGWKQYKTELTKDSLHSILEGKKIVGYVKYDKNNNADEINVSESFEDSDAVKFLFWKFSASYINTEKWTGEDEIRHLNYSFISEKKIVKSKEKNNAVETINEIFIDDKLIYNDKIPEKSKTYIDKDRSYYTSKYWEEQIKKHPLPNAINGQLLNVNENKNNYK</sequence>
<reference evidence="1 2" key="1">
    <citation type="journal article" date="2015" name="Stand. Genomic Sci.">
        <title>Genomic Encyclopedia of Bacterial and Archaeal Type Strains, Phase III: the genomes of soil and plant-associated and newly described type strains.</title>
        <authorList>
            <person name="Whitman W.B."/>
            <person name="Woyke T."/>
            <person name="Klenk H.P."/>
            <person name="Zhou Y."/>
            <person name="Lilburn T.G."/>
            <person name="Beck B.J."/>
            <person name="De Vos P."/>
            <person name="Vandamme P."/>
            <person name="Eisen J.A."/>
            <person name="Garrity G."/>
            <person name="Hugenholtz P."/>
            <person name="Kyrpides N.C."/>
        </authorList>
    </citation>
    <scope>NUCLEOTIDE SEQUENCE [LARGE SCALE GENOMIC DNA]</scope>
    <source>
        <strain evidence="1 2">CGMCC 1.6847</strain>
    </source>
</reference>
<evidence type="ECO:0000313" key="2">
    <source>
        <dbReference type="Proteomes" id="UP000317519"/>
    </source>
</evidence>
<evidence type="ECO:0000313" key="1">
    <source>
        <dbReference type="EMBL" id="TWH99340.1"/>
    </source>
</evidence>
<protein>
    <recommendedName>
        <fullName evidence="3">Carboxypeptidase-like protein</fullName>
    </recommendedName>
</protein>
<evidence type="ECO:0008006" key="3">
    <source>
        <dbReference type="Google" id="ProtNLM"/>
    </source>
</evidence>
<proteinExistence type="predicted"/>
<dbReference type="EMBL" id="VLKO01000015">
    <property type="protein sequence ID" value="TWH99340.1"/>
    <property type="molecule type" value="Genomic_DNA"/>
</dbReference>
<dbReference type="RefSeq" id="WP_144894215.1">
    <property type="nucleotide sequence ID" value="NZ_VLKO01000015.1"/>
</dbReference>
<dbReference type="Proteomes" id="UP000317519">
    <property type="component" value="Unassembled WGS sequence"/>
</dbReference>
<name>A0ABY3FK60_9FLAO</name>
<comment type="caution">
    <text evidence="1">The sequence shown here is derived from an EMBL/GenBank/DDBJ whole genome shotgun (WGS) entry which is preliminary data.</text>
</comment>